<evidence type="ECO:0000313" key="2">
    <source>
        <dbReference type="EMBL" id="RED17103.1"/>
    </source>
</evidence>
<dbReference type="GO" id="GO:0016740">
    <property type="term" value="F:transferase activity"/>
    <property type="evidence" value="ECO:0007669"/>
    <property type="project" value="UniProtKB-KW"/>
</dbReference>
<dbReference type="SUPFAM" id="SSF55804">
    <property type="entry name" value="Phoshotransferase/anion transport protein"/>
    <property type="match status" value="1"/>
</dbReference>
<keyword evidence="2" id="KW-0808">Transferase</keyword>
<dbReference type="OrthoDB" id="95460at2"/>
<dbReference type="RefSeq" id="WP_116236414.1">
    <property type="nucleotide sequence ID" value="NZ_QRDP01000004.1"/>
</dbReference>
<dbReference type="InterPro" id="IPR002178">
    <property type="entry name" value="PTS_EIIA_type-2_dom"/>
</dbReference>
<feature type="domain" description="PTS EIIA type-2" evidence="1">
    <location>
        <begin position="5"/>
        <end position="148"/>
    </location>
</feature>
<dbReference type="InterPro" id="IPR051541">
    <property type="entry name" value="PTS_SugarTrans_NitroReg"/>
</dbReference>
<dbReference type="EMBL" id="QRDP01000004">
    <property type="protein sequence ID" value="RED17103.1"/>
    <property type="molecule type" value="Genomic_DNA"/>
</dbReference>
<dbReference type="InterPro" id="IPR016152">
    <property type="entry name" value="PTrfase/Anion_transptr"/>
</dbReference>
<keyword evidence="3" id="KW-1185">Reference proteome</keyword>
<reference evidence="2 3" key="1">
    <citation type="submission" date="2018-07" db="EMBL/GenBank/DDBJ databases">
        <title>Genomic Encyclopedia of Type Strains, Phase IV (KMG-IV): sequencing the most valuable type-strain genomes for metagenomic binning, comparative biology and taxonomic classification.</title>
        <authorList>
            <person name="Goeker M."/>
        </authorList>
    </citation>
    <scope>NUCLEOTIDE SEQUENCE [LARGE SCALE GENOMIC DNA]</scope>
    <source>
        <strain evidence="2 3">DSM 26725</strain>
    </source>
</reference>
<dbReference type="Gene3D" id="3.40.930.10">
    <property type="entry name" value="Mannitol-specific EII, Chain A"/>
    <property type="match status" value="1"/>
</dbReference>
<dbReference type="PANTHER" id="PTHR47738">
    <property type="entry name" value="PTS SYSTEM FRUCTOSE-LIKE EIIA COMPONENT-RELATED"/>
    <property type="match status" value="1"/>
</dbReference>
<dbReference type="PROSITE" id="PS51094">
    <property type="entry name" value="PTS_EIIA_TYPE_2"/>
    <property type="match status" value="1"/>
</dbReference>
<proteinExistence type="predicted"/>
<accession>A0A3D9FH43</accession>
<dbReference type="Pfam" id="PF00359">
    <property type="entry name" value="PTS_EIIA_2"/>
    <property type="match status" value="1"/>
</dbReference>
<sequence>MIDFDFSSPAFVVFADAVENKAALFRLIANHASRIVDVDAGTVEDQLVSREKLGSTGFGDGVAIPHGRIETLERPFGLFVRLDTPVDYASVDDLPVDCVFALFSPEADGAAHLQALARISRRFRDDKFVAKLRGARSTDAVFALLANFEAADAA</sequence>
<dbReference type="GO" id="GO:0030295">
    <property type="term" value="F:protein kinase activator activity"/>
    <property type="evidence" value="ECO:0007669"/>
    <property type="project" value="TreeGrafter"/>
</dbReference>
<gene>
    <name evidence="2" type="ORF">DFR46_2139</name>
</gene>
<evidence type="ECO:0000259" key="1">
    <source>
        <dbReference type="PROSITE" id="PS51094"/>
    </source>
</evidence>
<protein>
    <submittedName>
        <fullName evidence="2">Phosphotransferase IIA-like nitrogen-regulatory protein PtsN</fullName>
    </submittedName>
</protein>
<dbReference type="PROSITE" id="PS00372">
    <property type="entry name" value="PTS_EIIA_TYPE_2_HIS"/>
    <property type="match status" value="1"/>
</dbReference>
<organism evidence="2 3">
    <name type="scientific">Parasphingopyxis lamellibrachiae</name>
    <dbReference type="NCBI Taxonomy" id="680125"/>
    <lineage>
        <taxon>Bacteria</taxon>
        <taxon>Pseudomonadati</taxon>
        <taxon>Pseudomonadota</taxon>
        <taxon>Alphaproteobacteria</taxon>
        <taxon>Sphingomonadales</taxon>
        <taxon>Sphingomonadaceae</taxon>
        <taxon>Parasphingopyxis</taxon>
    </lineage>
</organism>
<evidence type="ECO:0000313" key="3">
    <source>
        <dbReference type="Proteomes" id="UP000256310"/>
    </source>
</evidence>
<comment type="caution">
    <text evidence="2">The sequence shown here is derived from an EMBL/GenBank/DDBJ whole genome shotgun (WGS) entry which is preliminary data.</text>
</comment>
<dbReference type="PANTHER" id="PTHR47738:SF1">
    <property type="entry name" value="NITROGEN REGULATORY PROTEIN"/>
    <property type="match status" value="1"/>
</dbReference>
<dbReference type="Proteomes" id="UP000256310">
    <property type="component" value="Unassembled WGS sequence"/>
</dbReference>
<name>A0A3D9FH43_9SPHN</name>
<dbReference type="AlphaFoldDB" id="A0A3D9FH43"/>
<dbReference type="CDD" id="cd00211">
    <property type="entry name" value="PTS_IIA_fru"/>
    <property type="match status" value="1"/>
</dbReference>